<reference evidence="1 2" key="1">
    <citation type="submission" date="2024-09" db="EMBL/GenBank/DDBJ databases">
        <authorList>
            <person name="Sun Q."/>
            <person name="Mori K."/>
        </authorList>
    </citation>
    <scope>NUCLEOTIDE SEQUENCE [LARGE SCALE GENOMIC DNA]</scope>
    <source>
        <strain evidence="1 2">CCM 7759</strain>
    </source>
</reference>
<accession>A0ABV6DR43</accession>
<proteinExistence type="predicted"/>
<sequence>MNLHSLADSGLGADIQYTGDGSGGVAALFPCRVTKLGGSRT</sequence>
<evidence type="ECO:0000313" key="1">
    <source>
        <dbReference type="EMBL" id="MFC0215126.1"/>
    </source>
</evidence>
<dbReference type="Proteomes" id="UP001589776">
    <property type="component" value="Unassembled WGS sequence"/>
</dbReference>
<keyword evidence="2" id="KW-1185">Reference proteome</keyword>
<name>A0ABV6DR43_9BACL</name>
<dbReference type="EMBL" id="JBHLWN010000082">
    <property type="protein sequence ID" value="MFC0215126.1"/>
    <property type="molecule type" value="Genomic_DNA"/>
</dbReference>
<gene>
    <name evidence="1" type="ORF">ACFFK0_22270</name>
</gene>
<organism evidence="1 2">
    <name type="scientific">Paenibacillus chartarius</name>
    <dbReference type="NCBI Taxonomy" id="747481"/>
    <lineage>
        <taxon>Bacteria</taxon>
        <taxon>Bacillati</taxon>
        <taxon>Bacillota</taxon>
        <taxon>Bacilli</taxon>
        <taxon>Bacillales</taxon>
        <taxon>Paenibacillaceae</taxon>
        <taxon>Paenibacillus</taxon>
    </lineage>
</organism>
<evidence type="ECO:0000313" key="2">
    <source>
        <dbReference type="Proteomes" id="UP001589776"/>
    </source>
</evidence>
<dbReference type="RefSeq" id="WP_377472570.1">
    <property type="nucleotide sequence ID" value="NZ_JBHLWN010000082.1"/>
</dbReference>
<comment type="caution">
    <text evidence="1">The sequence shown here is derived from an EMBL/GenBank/DDBJ whole genome shotgun (WGS) entry which is preliminary data.</text>
</comment>
<protein>
    <submittedName>
        <fullName evidence="1">Uncharacterized protein</fullName>
    </submittedName>
</protein>